<comment type="caution">
    <text evidence="1">The sequence shown here is derived from an EMBL/GenBank/DDBJ whole genome shotgun (WGS) entry which is preliminary data.</text>
</comment>
<gene>
    <name evidence="1" type="ORF">GCM10011614_17420</name>
</gene>
<evidence type="ECO:0000313" key="1">
    <source>
        <dbReference type="EMBL" id="GGZ03035.1"/>
    </source>
</evidence>
<organism evidence="1 2">
    <name type="scientific">Novosphingobium colocasiae</name>
    <dbReference type="NCBI Taxonomy" id="1256513"/>
    <lineage>
        <taxon>Bacteria</taxon>
        <taxon>Pseudomonadati</taxon>
        <taxon>Pseudomonadota</taxon>
        <taxon>Alphaproteobacteria</taxon>
        <taxon>Sphingomonadales</taxon>
        <taxon>Sphingomonadaceae</taxon>
        <taxon>Novosphingobium</taxon>
    </lineage>
</organism>
<sequence length="124" mass="13759">MFGWFKKKPARLQPESKWVVDGTGDQIAVSDDDGHRRSIAKRDLYGVAIETNDSGPWGADLWWLLYSADKKLACAFPQGAAGETAMIEFLFALPGFDHAEMTLAMRSTDNATFMLWQKAPDSTA</sequence>
<reference evidence="1" key="2">
    <citation type="submission" date="2020-09" db="EMBL/GenBank/DDBJ databases">
        <authorList>
            <person name="Sun Q."/>
            <person name="Kim S."/>
        </authorList>
    </citation>
    <scope>NUCLEOTIDE SEQUENCE</scope>
    <source>
        <strain evidence="1">KCTC 32255</strain>
    </source>
</reference>
<name>A0A918PED5_9SPHN</name>
<dbReference type="EMBL" id="BMZA01000005">
    <property type="protein sequence ID" value="GGZ03035.1"/>
    <property type="molecule type" value="Genomic_DNA"/>
</dbReference>
<protein>
    <submittedName>
        <fullName evidence="1">Uncharacterized protein</fullName>
    </submittedName>
</protein>
<evidence type="ECO:0000313" key="2">
    <source>
        <dbReference type="Proteomes" id="UP000648075"/>
    </source>
</evidence>
<dbReference type="RefSeq" id="WP_189620809.1">
    <property type="nucleotide sequence ID" value="NZ_BMZA01000005.1"/>
</dbReference>
<accession>A0A918PED5</accession>
<dbReference type="AlphaFoldDB" id="A0A918PED5"/>
<proteinExistence type="predicted"/>
<dbReference type="Proteomes" id="UP000648075">
    <property type="component" value="Unassembled WGS sequence"/>
</dbReference>
<reference evidence="1" key="1">
    <citation type="journal article" date="2014" name="Int. J. Syst. Evol. Microbiol.">
        <title>Complete genome sequence of Corynebacterium casei LMG S-19264T (=DSM 44701T), isolated from a smear-ripened cheese.</title>
        <authorList>
            <consortium name="US DOE Joint Genome Institute (JGI-PGF)"/>
            <person name="Walter F."/>
            <person name="Albersmeier A."/>
            <person name="Kalinowski J."/>
            <person name="Ruckert C."/>
        </authorList>
    </citation>
    <scope>NUCLEOTIDE SEQUENCE</scope>
    <source>
        <strain evidence="1">KCTC 32255</strain>
    </source>
</reference>
<keyword evidence="2" id="KW-1185">Reference proteome</keyword>